<keyword evidence="2 6" id="KW-0238">DNA-binding</keyword>
<dbReference type="SUPFAM" id="SSF46785">
    <property type="entry name" value="Winged helix' DNA-binding domain"/>
    <property type="match status" value="1"/>
</dbReference>
<dbReference type="GO" id="GO:0003700">
    <property type="term" value="F:DNA-binding transcription factor activity"/>
    <property type="evidence" value="ECO:0007669"/>
    <property type="project" value="TreeGrafter"/>
</dbReference>
<dbReference type="EMBL" id="SOAW01000002">
    <property type="protein sequence ID" value="TDT30950.1"/>
    <property type="molecule type" value="Genomic_DNA"/>
</dbReference>
<dbReference type="PROSITE" id="PS51077">
    <property type="entry name" value="HTH_ICLR"/>
    <property type="match status" value="1"/>
</dbReference>
<dbReference type="Proteomes" id="UP000295371">
    <property type="component" value="Unassembled WGS sequence"/>
</dbReference>
<dbReference type="Pfam" id="PF01614">
    <property type="entry name" value="IclR_C"/>
    <property type="match status" value="1"/>
</dbReference>
<feature type="domain" description="HTH iclR-type" evidence="4">
    <location>
        <begin position="5"/>
        <end position="67"/>
    </location>
</feature>
<dbReference type="Gene3D" id="3.30.450.40">
    <property type="match status" value="1"/>
</dbReference>
<evidence type="ECO:0000259" key="4">
    <source>
        <dbReference type="PROSITE" id="PS51077"/>
    </source>
</evidence>
<dbReference type="PANTHER" id="PTHR30136">
    <property type="entry name" value="HELIX-TURN-HELIX TRANSCRIPTIONAL REGULATOR, ICLR FAMILY"/>
    <property type="match status" value="1"/>
</dbReference>
<dbReference type="AlphaFoldDB" id="A0A4R7J1G5"/>
<reference evidence="6 7" key="1">
    <citation type="submission" date="2019-03" db="EMBL/GenBank/DDBJ databases">
        <title>Genomic Encyclopedia of Archaeal and Bacterial Type Strains, Phase II (KMG-II): from individual species to whole genera.</title>
        <authorList>
            <person name="Goeker M."/>
        </authorList>
    </citation>
    <scope>NUCLEOTIDE SEQUENCE [LARGE SCALE GENOMIC DNA]</scope>
    <source>
        <strain evidence="6 7">DSM 24323</strain>
    </source>
</reference>
<dbReference type="InterPro" id="IPR050707">
    <property type="entry name" value="HTH_MetabolicPath_Reg"/>
</dbReference>
<dbReference type="PANTHER" id="PTHR30136:SF35">
    <property type="entry name" value="HTH-TYPE TRANSCRIPTIONAL REGULATOR RV1719"/>
    <property type="match status" value="1"/>
</dbReference>
<keyword evidence="7" id="KW-1185">Reference proteome</keyword>
<dbReference type="InterPro" id="IPR036388">
    <property type="entry name" value="WH-like_DNA-bd_sf"/>
</dbReference>
<comment type="caution">
    <text evidence="6">The sequence shown here is derived from an EMBL/GenBank/DDBJ whole genome shotgun (WGS) entry which is preliminary data.</text>
</comment>
<protein>
    <submittedName>
        <fullName evidence="6">DNA-binding IclR family transcriptional regulator</fullName>
    </submittedName>
</protein>
<dbReference type="GO" id="GO:0045892">
    <property type="term" value="P:negative regulation of DNA-templated transcription"/>
    <property type="evidence" value="ECO:0007669"/>
    <property type="project" value="TreeGrafter"/>
</dbReference>
<dbReference type="PROSITE" id="PS51078">
    <property type="entry name" value="ICLR_ED"/>
    <property type="match status" value="1"/>
</dbReference>
<accession>A0A4R7J1G5</accession>
<sequence length="254" mass="27298">MEQRAPAAAQALTLLTLLARRAEPQPAARLAVELGMPRSSTYHLLKVLIEHGYVVHLAEERRYGLGVAAHELGSAYARQAPLQRIARPVLNRLVDATGVNGHFAALHGADVVYLIEERAPRRPPLVTDVGVRLPAQLTASGLAMLAALSTRQVRALYPNAEAFVLRHDAGPRTPAQLKQLLVETRRDGYARERGSVTPGLASVAAAVIDHSGHPAGAVALTFDERGEGDDPDRVRWLGEQVVQAAGGLAERLRS</sequence>
<evidence type="ECO:0000256" key="1">
    <source>
        <dbReference type="ARBA" id="ARBA00023015"/>
    </source>
</evidence>
<dbReference type="InterPro" id="IPR014757">
    <property type="entry name" value="Tscrpt_reg_IclR_C"/>
</dbReference>
<dbReference type="InterPro" id="IPR029016">
    <property type="entry name" value="GAF-like_dom_sf"/>
</dbReference>
<proteinExistence type="predicted"/>
<keyword evidence="1" id="KW-0805">Transcription regulation</keyword>
<evidence type="ECO:0000256" key="2">
    <source>
        <dbReference type="ARBA" id="ARBA00023125"/>
    </source>
</evidence>
<organism evidence="6 7">
    <name type="scientific">Naumannella halotolerans</name>
    <dbReference type="NCBI Taxonomy" id="993414"/>
    <lineage>
        <taxon>Bacteria</taxon>
        <taxon>Bacillati</taxon>
        <taxon>Actinomycetota</taxon>
        <taxon>Actinomycetes</taxon>
        <taxon>Propionibacteriales</taxon>
        <taxon>Propionibacteriaceae</taxon>
        <taxon>Naumannella</taxon>
    </lineage>
</organism>
<evidence type="ECO:0000256" key="3">
    <source>
        <dbReference type="ARBA" id="ARBA00023163"/>
    </source>
</evidence>
<dbReference type="Gene3D" id="1.10.10.10">
    <property type="entry name" value="Winged helix-like DNA-binding domain superfamily/Winged helix DNA-binding domain"/>
    <property type="match status" value="1"/>
</dbReference>
<dbReference type="GO" id="GO:0003677">
    <property type="term" value="F:DNA binding"/>
    <property type="evidence" value="ECO:0007669"/>
    <property type="project" value="UniProtKB-KW"/>
</dbReference>
<evidence type="ECO:0000313" key="7">
    <source>
        <dbReference type="Proteomes" id="UP000295371"/>
    </source>
</evidence>
<dbReference type="SUPFAM" id="SSF55781">
    <property type="entry name" value="GAF domain-like"/>
    <property type="match status" value="1"/>
</dbReference>
<keyword evidence="3" id="KW-0804">Transcription</keyword>
<dbReference type="InterPro" id="IPR036390">
    <property type="entry name" value="WH_DNA-bd_sf"/>
</dbReference>
<dbReference type="InterPro" id="IPR005471">
    <property type="entry name" value="Tscrpt_reg_IclR_N"/>
</dbReference>
<dbReference type="RefSeq" id="WP_133755283.1">
    <property type="nucleotide sequence ID" value="NZ_SOAW01000002.1"/>
</dbReference>
<evidence type="ECO:0000259" key="5">
    <source>
        <dbReference type="PROSITE" id="PS51078"/>
    </source>
</evidence>
<dbReference type="SMART" id="SM00346">
    <property type="entry name" value="HTH_ICLR"/>
    <property type="match status" value="1"/>
</dbReference>
<gene>
    <name evidence="6" type="ORF">CLV29_2358</name>
</gene>
<name>A0A4R7J1G5_9ACTN</name>
<feature type="domain" description="IclR-ED" evidence="5">
    <location>
        <begin position="68"/>
        <end position="254"/>
    </location>
</feature>
<dbReference type="OrthoDB" id="3734039at2"/>
<evidence type="ECO:0000313" key="6">
    <source>
        <dbReference type="EMBL" id="TDT30950.1"/>
    </source>
</evidence>
<dbReference type="Pfam" id="PF09339">
    <property type="entry name" value="HTH_IclR"/>
    <property type="match status" value="1"/>
</dbReference>